<evidence type="ECO:0000313" key="3">
    <source>
        <dbReference type="Proteomes" id="UP000030428"/>
    </source>
</evidence>
<keyword evidence="1" id="KW-0732">Signal</keyword>
<organism evidence="2 3">
    <name type="scientific">Candidatus Thiomargarita nelsonii</name>
    <dbReference type="NCBI Taxonomy" id="1003181"/>
    <lineage>
        <taxon>Bacteria</taxon>
        <taxon>Pseudomonadati</taxon>
        <taxon>Pseudomonadota</taxon>
        <taxon>Gammaproteobacteria</taxon>
        <taxon>Thiotrichales</taxon>
        <taxon>Thiotrichaceae</taxon>
        <taxon>Thiomargarita</taxon>
    </lineage>
</organism>
<reference evidence="2 3" key="1">
    <citation type="journal article" date="2016" name="Front. Microbiol.">
        <title>Single-Cell (Meta-)Genomics of a Dimorphic Candidatus Thiomargarita nelsonii Reveals Genomic Plasticity.</title>
        <authorList>
            <person name="Flood B.E."/>
            <person name="Fliss P."/>
            <person name="Jones D.S."/>
            <person name="Dick G.J."/>
            <person name="Jain S."/>
            <person name="Kaster A.K."/>
            <person name="Winkel M."/>
            <person name="Mussmann M."/>
            <person name="Bailey J."/>
        </authorList>
    </citation>
    <scope>NUCLEOTIDE SEQUENCE [LARGE SCALE GENOMIC DNA]</scope>
    <source>
        <strain evidence="2">Hydrate Ridge</strain>
    </source>
</reference>
<name>A0A0A6RWU1_9GAMM</name>
<protein>
    <submittedName>
        <fullName evidence="2">Uncharacterized protein</fullName>
    </submittedName>
</protein>
<evidence type="ECO:0000256" key="1">
    <source>
        <dbReference type="SAM" id="SignalP"/>
    </source>
</evidence>
<gene>
    <name evidence="2" type="ORF">PN36_21895</name>
</gene>
<evidence type="ECO:0000313" key="2">
    <source>
        <dbReference type="EMBL" id="KHD08346.1"/>
    </source>
</evidence>
<dbReference type="Pfam" id="PF16868">
    <property type="entry name" value="NMT1_3"/>
    <property type="match status" value="1"/>
</dbReference>
<dbReference type="Gene3D" id="3.40.190.10">
    <property type="entry name" value="Periplasmic binding protein-like II"/>
    <property type="match status" value="2"/>
</dbReference>
<dbReference type="Proteomes" id="UP000030428">
    <property type="component" value="Unassembled WGS sequence"/>
</dbReference>
<dbReference type="SUPFAM" id="SSF53850">
    <property type="entry name" value="Periplasmic binding protein-like II"/>
    <property type="match status" value="1"/>
</dbReference>
<feature type="signal peptide" evidence="1">
    <location>
        <begin position="1"/>
        <end position="19"/>
    </location>
</feature>
<sequence>MKQFLTLIASLTLMTIAQAADTIKIGAASPTGEYTNSIVPALSNALQEYGYTAVAEISAGSQENIDKVWSGELPAGLTQFDVAALNMVGERPSEAQGNFILMGRFAPEALFCAAKKGGKVASYDDLTDPLKPGLKVSVGTVGSGTARTFQYLINLDPKLSQVKLIQEGNPEIQLNRLLSGGRDLVCFVMMPNLENDLIKMIASHKELEFINIDKPVFTKAQVGDVKVYELMEVPVSKGFFGWGAKNVKTLVTWVGVVVNDKLTDKKLLSALAKVALKGNILPKNSLAAKATALFEKLKSKVTD</sequence>
<accession>A0A0A6RWU1</accession>
<feature type="chain" id="PRO_5002021759" evidence="1">
    <location>
        <begin position="20"/>
        <end position="303"/>
    </location>
</feature>
<dbReference type="PANTHER" id="PTHR42941">
    <property type="entry name" value="SLL1037 PROTEIN"/>
    <property type="match status" value="1"/>
</dbReference>
<proteinExistence type="predicted"/>
<dbReference type="PANTHER" id="PTHR42941:SF1">
    <property type="entry name" value="SLL1037 PROTEIN"/>
    <property type="match status" value="1"/>
</dbReference>
<dbReference type="EMBL" id="JSZA02000099">
    <property type="protein sequence ID" value="KHD08346.1"/>
    <property type="molecule type" value="Genomic_DNA"/>
</dbReference>
<dbReference type="AlphaFoldDB" id="A0A0A6RWU1"/>
<dbReference type="InterPro" id="IPR011852">
    <property type="entry name" value="TRAP_TAXI"/>
</dbReference>
<keyword evidence="3" id="KW-1185">Reference proteome</keyword>
<comment type="caution">
    <text evidence="2">The sequence shown here is derived from an EMBL/GenBank/DDBJ whole genome shotgun (WGS) entry which is preliminary data.</text>
</comment>